<dbReference type="AlphaFoldDB" id="A0ABD1VMW0"/>
<proteinExistence type="predicted"/>
<accession>A0ABD1VMW0</accession>
<gene>
    <name evidence="1" type="ORF">Fot_20083</name>
</gene>
<evidence type="ECO:0000313" key="2">
    <source>
        <dbReference type="Proteomes" id="UP001604277"/>
    </source>
</evidence>
<dbReference type="EMBL" id="JBFOLJ010000005">
    <property type="protein sequence ID" value="KAL2538692.1"/>
    <property type="molecule type" value="Genomic_DNA"/>
</dbReference>
<reference evidence="2" key="1">
    <citation type="submission" date="2024-07" db="EMBL/GenBank/DDBJ databases">
        <title>Two chromosome-level genome assemblies of Korean endemic species Abeliophyllum distichum and Forsythia ovata (Oleaceae).</title>
        <authorList>
            <person name="Jang H."/>
        </authorList>
    </citation>
    <scope>NUCLEOTIDE SEQUENCE [LARGE SCALE GENOMIC DNA]</scope>
</reference>
<keyword evidence="2" id="KW-1185">Reference proteome</keyword>
<comment type="caution">
    <text evidence="1">The sequence shown here is derived from an EMBL/GenBank/DDBJ whole genome shotgun (WGS) entry which is preliminary data.</text>
</comment>
<name>A0ABD1VMW0_9LAMI</name>
<organism evidence="1 2">
    <name type="scientific">Forsythia ovata</name>
    <dbReference type="NCBI Taxonomy" id="205694"/>
    <lineage>
        <taxon>Eukaryota</taxon>
        <taxon>Viridiplantae</taxon>
        <taxon>Streptophyta</taxon>
        <taxon>Embryophyta</taxon>
        <taxon>Tracheophyta</taxon>
        <taxon>Spermatophyta</taxon>
        <taxon>Magnoliopsida</taxon>
        <taxon>eudicotyledons</taxon>
        <taxon>Gunneridae</taxon>
        <taxon>Pentapetalae</taxon>
        <taxon>asterids</taxon>
        <taxon>lamiids</taxon>
        <taxon>Lamiales</taxon>
        <taxon>Oleaceae</taxon>
        <taxon>Forsythieae</taxon>
        <taxon>Forsythia</taxon>
    </lineage>
</organism>
<dbReference type="Proteomes" id="UP001604277">
    <property type="component" value="Unassembled WGS sequence"/>
</dbReference>
<evidence type="ECO:0000313" key="1">
    <source>
        <dbReference type="EMBL" id="KAL2538692.1"/>
    </source>
</evidence>
<protein>
    <submittedName>
        <fullName evidence="1">Uncharacterized protein</fullName>
    </submittedName>
</protein>
<sequence>MLVEMTKRKKWLIHLKVQRGSPEAYSIEAGSGKVNKGSKHKKKETFSEGVIGPISRDEAVNVATEPLQRTFSVIPTRAIVLGDAPTWSKGRGNGKEKVVVGLASSGGE</sequence>